<accession>F3YVC4</accession>
<evidence type="ECO:0000256" key="3">
    <source>
        <dbReference type="ARBA" id="ARBA00022573"/>
    </source>
</evidence>
<dbReference type="NCBIfam" id="TIGR01467">
    <property type="entry name" value="cobI_cbiL"/>
    <property type="match status" value="1"/>
</dbReference>
<dbReference type="InterPro" id="IPR035996">
    <property type="entry name" value="4pyrrol_Methylase_sf"/>
</dbReference>
<keyword evidence="6" id="KW-0949">S-adenosyl-L-methionine</keyword>
<keyword evidence="4 9" id="KW-0489">Methyltransferase</keyword>
<dbReference type="EMBL" id="CP003221">
    <property type="protein sequence ID" value="EGJ48516.1"/>
    <property type="molecule type" value="Genomic_DNA"/>
</dbReference>
<dbReference type="InterPro" id="IPR014777">
    <property type="entry name" value="4pyrrole_Mease_sub1"/>
</dbReference>
<dbReference type="Pfam" id="PF00590">
    <property type="entry name" value="TP_methylase"/>
    <property type="match status" value="1"/>
</dbReference>
<dbReference type="UniPathway" id="UPA00148"/>
<evidence type="ECO:0000259" key="8">
    <source>
        <dbReference type="Pfam" id="PF00590"/>
    </source>
</evidence>
<dbReference type="GO" id="GO:0009236">
    <property type="term" value="P:cobalamin biosynthetic process"/>
    <property type="evidence" value="ECO:0007669"/>
    <property type="project" value="UniProtKB-UniRule"/>
</dbReference>
<dbReference type="STRING" id="690850.Desaf_0156"/>
<dbReference type="GO" id="GO:0030788">
    <property type="term" value="F:precorrin-2 C20-methyltransferase activity"/>
    <property type="evidence" value="ECO:0007669"/>
    <property type="project" value="InterPro"/>
</dbReference>
<keyword evidence="3" id="KW-0169">Cobalamin biosynthesis</keyword>
<reference evidence="9 10" key="1">
    <citation type="journal article" date="2011" name="J. Bacteriol.">
        <title>Genome sequence of the mercury-methylating and pleomorphic Desulfovibrio africanus Strain Walvis Bay.</title>
        <authorList>
            <person name="Brown S.D."/>
            <person name="Wall J.D."/>
            <person name="Kucken A.M."/>
            <person name="Gilmour C.C."/>
            <person name="Podar M."/>
            <person name="Brandt C.C."/>
            <person name="Teshima H."/>
            <person name="Detter J.C."/>
            <person name="Han C.S."/>
            <person name="Land M.L."/>
            <person name="Lucas S."/>
            <person name="Han J."/>
            <person name="Pennacchio L."/>
            <person name="Nolan M."/>
            <person name="Pitluck S."/>
            <person name="Woyke T."/>
            <person name="Goodwin L."/>
            <person name="Palumbo A.V."/>
            <person name="Elias D.A."/>
        </authorList>
    </citation>
    <scope>NUCLEOTIDE SEQUENCE [LARGE SCALE GENOMIC DNA]</scope>
    <source>
        <strain evidence="9 10">Walvis Bay</strain>
    </source>
</reference>
<evidence type="ECO:0000313" key="9">
    <source>
        <dbReference type="EMBL" id="EGJ48516.1"/>
    </source>
</evidence>
<dbReference type="KEGG" id="daf:Desaf_0156"/>
<protein>
    <submittedName>
        <fullName evidence="9">Precorrin-2 C20-methyltransferase</fullName>
    </submittedName>
</protein>
<name>F3YVC4_DESAF</name>
<keyword evidence="5 9" id="KW-0808">Transferase</keyword>
<dbReference type="InterPro" id="IPR000878">
    <property type="entry name" value="4pyrrol_Mease"/>
</dbReference>
<evidence type="ECO:0000256" key="7">
    <source>
        <dbReference type="PIRNR" id="PIRNR036427"/>
    </source>
</evidence>
<dbReference type="Gene3D" id="3.30.950.10">
    <property type="entry name" value="Methyltransferase, Cobalt-precorrin-4 Transmethylase, Domain 2"/>
    <property type="match status" value="1"/>
</dbReference>
<dbReference type="RefSeq" id="WP_014258383.1">
    <property type="nucleotide sequence ID" value="NC_016629.1"/>
</dbReference>
<dbReference type="Proteomes" id="UP000007844">
    <property type="component" value="Chromosome"/>
</dbReference>
<comment type="similarity">
    <text evidence="2 7">Belongs to the precorrin methyltransferase family.</text>
</comment>
<proteinExistence type="inferred from homology"/>
<feature type="domain" description="Tetrapyrrole methylase" evidence="8">
    <location>
        <begin position="8"/>
        <end position="217"/>
    </location>
</feature>
<dbReference type="InterPro" id="IPR014776">
    <property type="entry name" value="4pyrrole_Mease_sub2"/>
</dbReference>
<evidence type="ECO:0000256" key="5">
    <source>
        <dbReference type="ARBA" id="ARBA00022679"/>
    </source>
</evidence>
<dbReference type="HOGENOM" id="CLU_076014_2_1_7"/>
<dbReference type="eggNOG" id="COG2243">
    <property type="taxonomic scope" value="Bacteria"/>
</dbReference>
<comment type="pathway">
    <text evidence="1">Cofactor biosynthesis; adenosylcobalamin biosynthesis.</text>
</comment>
<dbReference type="PANTHER" id="PTHR43467">
    <property type="entry name" value="COBALT-PRECORRIN-2 C(20)-METHYLTRANSFERASE"/>
    <property type="match status" value="1"/>
</dbReference>
<evidence type="ECO:0000256" key="2">
    <source>
        <dbReference type="ARBA" id="ARBA00005879"/>
    </source>
</evidence>
<dbReference type="SUPFAM" id="SSF53790">
    <property type="entry name" value="Tetrapyrrole methylase"/>
    <property type="match status" value="1"/>
</dbReference>
<dbReference type="InterPro" id="IPR006364">
    <property type="entry name" value="CobI/CbiL/CobIJ_dom"/>
</dbReference>
<dbReference type="CDD" id="cd11645">
    <property type="entry name" value="Precorrin_2_C20_MT"/>
    <property type="match status" value="1"/>
</dbReference>
<sequence length="238" mass="25182">MSTSKGLLHAVGVGPGDPDLITLKAIRALNAADVVFAAASPKNDHSLALSIAAAHLKPGVPVVRLDFPMTRDAEVLSRAWETNARTVLEALNAGKDAVFLTLGDPMTYSTCGYLLRTLREMDPAARVEIVPGVTSYQAAAALAGQTLAESGESFIVLSGIRDAEDLQRGLEVAENAVILKAYRNFPAITQALRRTGAQDSALLVSQCGLPGQSVHRGLDQCPEQPPYLSLLLVKRGKS</sequence>
<organism evidence="9 10">
    <name type="scientific">Desulfocurvibacter africanus subsp. africanus str. Walvis Bay</name>
    <dbReference type="NCBI Taxonomy" id="690850"/>
    <lineage>
        <taxon>Bacteria</taxon>
        <taxon>Pseudomonadati</taxon>
        <taxon>Thermodesulfobacteriota</taxon>
        <taxon>Desulfovibrionia</taxon>
        <taxon>Desulfovibrionales</taxon>
        <taxon>Desulfovibrionaceae</taxon>
        <taxon>Desulfocurvibacter</taxon>
    </lineage>
</organism>
<dbReference type="InterPro" id="IPR012382">
    <property type="entry name" value="CobI/CbiL"/>
</dbReference>
<dbReference type="PIRSF" id="PIRSF036427">
    <property type="entry name" value="Precrrn-2_mtase"/>
    <property type="match status" value="1"/>
</dbReference>
<evidence type="ECO:0000256" key="6">
    <source>
        <dbReference type="ARBA" id="ARBA00022691"/>
    </source>
</evidence>
<dbReference type="AlphaFoldDB" id="F3YVC4"/>
<dbReference type="Gene3D" id="3.40.1010.10">
    <property type="entry name" value="Cobalt-precorrin-4 Transmethylase, Domain 1"/>
    <property type="match status" value="1"/>
</dbReference>
<evidence type="ECO:0000313" key="10">
    <source>
        <dbReference type="Proteomes" id="UP000007844"/>
    </source>
</evidence>
<evidence type="ECO:0000256" key="1">
    <source>
        <dbReference type="ARBA" id="ARBA00004953"/>
    </source>
</evidence>
<evidence type="ECO:0000256" key="4">
    <source>
        <dbReference type="ARBA" id="ARBA00022603"/>
    </source>
</evidence>
<dbReference type="GO" id="GO:0032259">
    <property type="term" value="P:methylation"/>
    <property type="evidence" value="ECO:0007669"/>
    <property type="project" value="UniProtKB-KW"/>
</dbReference>
<gene>
    <name evidence="9" type="ORF">Desaf_0156</name>
</gene>
<keyword evidence="10" id="KW-1185">Reference proteome</keyword>
<dbReference type="PANTHER" id="PTHR43467:SF2">
    <property type="entry name" value="COBALT-PRECORRIN-2 C(20)-METHYLTRANSFERASE"/>
    <property type="match status" value="1"/>
</dbReference>